<feature type="region of interest" description="Disordered" evidence="4">
    <location>
        <begin position="512"/>
        <end position="616"/>
    </location>
</feature>
<dbReference type="Proteomes" id="UP001212997">
    <property type="component" value="Unassembled WGS sequence"/>
</dbReference>
<gene>
    <name evidence="6" type="ORF">NLI96_g1574</name>
</gene>
<proteinExistence type="predicted"/>
<comment type="caution">
    <text evidence="6">The sequence shown here is derived from an EMBL/GenBank/DDBJ whole genome shotgun (WGS) entry which is preliminary data.</text>
</comment>
<dbReference type="PANTHER" id="PTHR15321">
    <property type="entry name" value="TUMOR SUPPRESSOR P53-BINDING PROTEIN 1"/>
    <property type="match status" value="1"/>
</dbReference>
<feature type="compositionally biased region" description="Basic and acidic residues" evidence="4">
    <location>
        <begin position="646"/>
        <end position="667"/>
    </location>
</feature>
<evidence type="ECO:0000256" key="4">
    <source>
        <dbReference type="SAM" id="MobiDB-lite"/>
    </source>
</evidence>
<feature type="compositionally biased region" description="Polar residues" evidence="4">
    <location>
        <begin position="387"/>
        <end position="400"/>
    </location>
</feature>
<dbReference type="CDD" id="cd17745">
    <property type="entry name" value="BRCT_p53bp1_rpt1"/>
    <property type="match status" value="1"/>
</dbReference>
<evidence type="ECO:0000259" key="5">
    <source>
        <dbReference type="SMART" id="SM00292"/>
    </source>
</evidence>
<feature type="domain" description="BRCT" evidence="5">
    <location>
        <begin position="922"/>
        <end position="1033"/>
    </location>
</feature>
<dbReference type="PANTHER" id="PTHR15321:SF3">
    <property type="entry name" value="TP53-BINDING PROTEIN 1"/>
    <property type="match status" value="1"/>
</dbReference>
<feature type="compositionally biased region" description="Polar residues" evidence="4">
    <location>
        <begin position="250"/>
        <end position="267"/>
    </location>
</feature>
<keyword evidence="3" id="KW-0539">Nucleus</keyword>
<keyword evidence="7" id="KW-1185">Reference proteome</keyword>
<feature type="region of interest" description="Disordered" evidence="4">
    <location>
        <begin position="635"/>
        <end position="771"/>
    </location>
</feature>
<dbReference type="GO" id="GO:0000077">
    <property type="term" value="P:DNA damage checkpoint signaling"/>
    <property type="evidence" value="ECO:0007669"/>
    <property type="project" value="TreeGrafter"/>
</dbReference>
<keyword evidence="2" id="KW-0227">DNA damage</keyword>
<dbReference type="Gene3D" id="3.40.50.10190">
    <property type="entry name" value="BRCT domain"/>
    <property type="match status" value="1"/>
</dbReference>
<evidence type="ECO:0000313" key="7">
    <source>
        <dbReference type="Proteomes" id="UP001212997"/>
    </source>
</evidence>
<feature type="region of interest" description="Disordered" evidence="4">
    <location>
        <begin position="127"/>
        <end position="411"/>
    </location>
</feature>
<feature type="compositionally biased region" description="Acidic residues" evidence="4">
    <location>
        <begin position="706"/>
        <end position="719"/>
    </location>
</feature>
<dbReference type="SUPFAM" id="SSF63748">
    <property type="entry name" value="Tudor/PWWP/MBT"/>
    <property type="match status" value="1"/>
</dbReference>
<name>A0AAD5VCA7_9APHY</name>
<evidence type="ECO:0000256" key="1">
    <source>
        <dbReference type="ARBA" id="ARBA00004123"/>
    </source>
</evidence>
<feature type="compositionally biased region" description="Polar residues" evidence="4">
    <location>
        <begin position="548"/>
        <end position="567"/>
    </location>
</feature>
<reference evidence="6" key="1">
    <citation type="submission" date="2022-07" db="EMBL/GenBank/DDBJ databases">
        <title>Genome Sequence of Physisporinus lineatus.</title>
        <authorList>
            <person name="Buettner E."/>
        </authorList>
    </citation>
    <scope>NUCLEOTIDE SEQUENCE</scope>
    <source>
        <strain evidence="6">VT162</strain>
    </source>
</reference>
<feature type="domain" description="BRCT" evidence="5">
    <location>
        <begin position="1100"/>
        <end position="1172"/>
    </location>
</feature>
<feature type="compositionally biased region" description="Basic and acidic residues" evidence="4">
    <location>
        <begin position="521"/>
        <end position="539"/>
    </location>
</feature>
<dbReference type="InterPro" id="IPR001357">
    <property type="entry name" value="BRCT_dom"/>
</dbReference>
<feature type="region of interest" description="Disordered" evidence="4">
    <location>
        <begin position="440"/>
        <end position="462"/>
    </location>
</feature>
<dbReference type="InterPro" id="IPR047250">
    <property type="entry name" value="BRCT_p53bp1-like_rpt2"/>
</dbReference>
<dbReference type="SUPFAM" id="SSF52113">
    <property type="entry name" value="BRCT domain"/>
    <property type="match status" value="2"/>
</dbReference>
<dbReference type="InterPro" id="IPR047252">
    <property type="entry name" value="TP53BP1-like"/>
</dbReference>
<dbReference type="InterPro" id="IPR041297">
    <property type="entry name" value="Crb2_Tudor"/>
</dbReference>
<organism evidence="6 7">
    <name type="scientific">Meripilus lineatus</name>
    <dbReference type="NCBI Taxonomy" id="2056292"/>
    <lineage>
        <taxon>Eukaryota</taxon>
        <taxon>Fungi</taxon>
        <taxon>Dikarya</taxon>
        <taxon>Basidiomycota</taxon>
        <taxon>Agaricomycotina</taxon>
        <taxon>Agaricomycetes</taxon>
        <taxon>Polyporales</taxon>
        <taxon>Meripilaceae</taxon>
        <taxon>Meripilus</taxon>
    </lineage>
</organism>
<sequence>MRDFAIYELRKHHIAPVSDTKTTTYFSEYPPLLLTKNVSLLDTYNGTEIWHDTLADRRRPQSKILQETLSDETQASQLIANVLRGGTKVVEKLAAQPVEREHNVAAPSDSNVRAPLPQIHFYGLAETQSQSDEIPGAAKSSLKPNETKRDTPAHPVSKPNSRDGKNKGERARPVVPPENASSRGDKQKRPLPNKEPAVPPRTLHAPRELRGLKRGQQKPLARQRSLSPSSDDSFAGPLPHTIREKRYMETSKNFQIPLSELGRSQDSCIEEDPDDFPASSSPVVPMYASLPQNRRSEPPGARPFPRGEILVVGTPSEPSQGSSLSALSQSSEASQPDKTSQDSEIFDGPHAQPQSFDQDFKPYTQAPPPPVRRNIYASDDDEVPVATQLSSPRYASTEPSSPYGRGDSTEVATQVATQVVEETTQPADGVPETGRLVTYPVESDIPQPPQTTPQQSTNAPKGLLSMVNPAKTWRFRGLQPRQRDVTLTEVQDSQLADEAALADLARRYNEAYSRTHTSHHATTDEPVRNRGNDGPHDVSDMDIVPDSEATQLINNPVSPVRANQTLIEPNVTEPAERQLDEGDEDSDEPLANRTLARNDSGQKMPPPVLPPLDTVPKLPPGIAAAIGLVPPSGSWETGVVPSSNPHLDHPMKARPDPKKSRSNDKSRATTPVVIPTGSSSHSHERQTPANAVPADGANSDSGCETEAADDDQMEVESIDELPTVASSRKRKRNVSSNLKGPISRSSTKTTKSNTPATRPSKRAKAGSVLRNGPTPTRVFALWKQDGHFYPGVVYRRDDRAITQYTINFDDGTSDVVEVSKMRICRLKQGDHVLINSSERAQVIDDTEGADLDTDIAVEMNRGGVRCRVPVQDIRIAARSITSQWKDRVVQGDDIVPVISKSIKTPTPSKHSLASVESIKGTRNLLANTGFVVSLSPGNQSRNQDKDRLVSSIKGNGGIVLEDWDSIFSMDGRLSAAGKRWVLDAEDVTSSRRDIDRVFLLSDDAHRTPKYLIALALGVPCLSLDWLEKVIAEGKSDVAWSPFLLPAGYCEQTFLRVSQLVDFEWGNSPLQLHEIMGNPAPAKVFREKDILCLASDYVPVSKKDRNPLISIPQIILSMGASRVEAVAEAKQASKALSRFDYIVVKAESDVKRVKAKGVTCVHFGWVRDCLIASRILPIVAA</sequence>
<dbReference type="GO" id="GO:0045944">
    <property type="term" value="P:positive regulation of transcription by RNA polymerase II"/>
    <property type="evidence" value="ECO:0007669"/>
    <property type="project" value="TreeGrafter"/>
</dbReference>
<dbReference type="AlphaFoldDB" id="A0AAD5VCA7"/>
<dbReference type="GO" id="GO:0042393">
    <property type="term" value="F:histone binding"/>
    <property type="evidence" value="ECO:0007669"/>
    <property type="project" value="TreeGrafter"/>
</dbReference>
<accession>A0AAD5VCA7</accession>
<dbReference type="GO" id="GO:0005634">
    <property type="term" value="C:nucleus"/>
    <property type="evidence" value="ECO:0007669"/>
    <property type="project" value="UniProtKB-SubCell"/>
</dbReference>
<dbReference type="Gene3D" id="2.30.30.140">
    <property type="match status" value="1"/>
</dbReference>
<evidence type="ECO:0000256" key="2">
    <source>
        <dbReference type="ARBA" id="ARBA00022763"/>
    </source>
</evidence>
<evidence type="ECO:0000256" key="3">
    <source>
        <dbReference type="ARBA" id="ARBA00023242"/>
    </source>
</evidence>
<feature type="compositionally biased region" description="Low complexity" evidence="4">
    <location>
        <begin position="315"/>
        <end position="334"/>
    </location>
</feature>
<dbReference type="CDD" id="cd17724">
    <property type="entry name" value="BRCT_p53bp1_rpt2"/>
    <property type="match status" value="1"/>
</dbReference>
<feature type="compositionally biased region" description="Basic and acidic residues" evidence="4">
    <location>
        <begin position="160"/>
        <end position="172"/>
    </location>
</feature>
<dbReference type="SMART" id="SM00292">
    <property type="entry name" value="BRCT"/>
    <property type="match status" value="2"/>
</dbReference>
<protein>
    <recommendedName>
        <fullName evidence="5">BRCT domain-containing protein</fullName>
    </recommendedName>
</protein>
<comment type="subcellular location">
    <subcellularLocation>
        <location evidence="1">Nucleus</location>
    </subcellularLocation>
</comment>
<dbReference type="InterPro" id="IPR047249">
    <property type="entry name" value="BRCT_p53bp1-like_rpt1"/>
</dbReference>
<dbReference type="EMBL" id="JANAWD010000031">
    <property type="protein sequence ID" value="KAJ3490219.1"/>
    <property type="molecule type" value="Genomic_DNA"/>
</dbReference>
<evidence type="ECO:0000313" key="6">
    <source>
        <dbReference type="EMBL" id="KAJ3490219.1"/>
    </source>
</evidence>
<dbReference type="Pfam" id="PF18115">
    <property type="entry name" value="Tudor_3"/>
    <property type="match status" value="1"/>
</dbReference>
<dbReference type="InterPro" id="IPR036420">
    <property type="entry name" value="BRCT_dom_sf"/>
</dbReference>
<feature type="compositionally biased region" description="Low complexity" evidence="4">
    <location>
        <begin position="743"/>
        <end position="754"/>
    </location>
</feature>